<comment type="catalytic activity">
    <reaction evidence="6 8">
        <text>dCMP + ATP = dCDP + ADP</text>
        <dbReference type="Rhea" id="RHEA:25094"/>
        <dbReference type="ChEBI" id="CHEBI:30616"/>
        <dbReference type="ChEBI" id="CHEBI:57566"/>
        <dbReference type="ChEBI" id="CHEBI:58593"/>
        <dbReference type="ChEBI" id="CHEBI:456216"/>
        <dbReference type="EC" id="2.7.4.25"/>
    </reaction>
</comment>
<dbReference type="InterPro" id="IPR011994">
    <property type="entry name" value="Cytidylate_kinase_dom"/>
</dbReference>
<comment type="subcellular location">
    <subcellularLocation>
        <location evidence="8">Cytoplasm</location>
    </subcellularLocation>
</comment>
<dbReference type="PANTHER" id="PTHR21299:SF2">
    <property type="entry name" value="CYTIDYLATE KINASE"/>
    <property type="match status" value="1"/>
</dbReference>
<sequence length="224" mass="23876">MKQEGCIPWPIAIDGPAASGKSSLGMALARRFGYLFLDTGLMYRAVTLAALEAGVPPEDAAAGAFARSLDIRAVAGEETRILLGGRDVTGRLREPEVEHHVSAYSALPSVRAAMVAAQRAIAAQGPAILAGRDIGTVVLPDAPVKLFLEASPEARAARRSRQAHEWGMAQEAAEARRDIEQRDRLDSSRAASPLRPAEDAVVIDTTDLTLEEVIRFALELLGCN</sequence>
<evidence type="ECO:0000256" key="3">
    <source>
        <dbReference type="ARBA" id="ARBA00022741"/>
    </source>
</evidence>
<dbReference type="RefSeq" id="WP_158066169.1">
    <property type="nucleotide sequence ID" value="NZ_CP042829.1"/>
</dbReference>
<dbReference type="InterPro" id="IPR003136">
    <property type="entry name" value="Cytidylate_kin"/>
</dbReference>
<comment type="similarity">
    <text evidence="1 8">Belongs to the cytidylate kinase family. Type 1 subfamily.</text>
</comment>
<reference evidence="11 12" key="1">
    <citation type="submission" date="2019-08" db="EMBL/GenBank/DDBJ databases">
        <authorList>
            <person name="Toschakov S.V."/>
        </authorList>
    </citation>
    <scope>NUCLEOTIDE SEQUENCE [LARGE SCALE GENOMIC DNA]</scope>
    <source>
        <strain evidence="11 12">3753O</strain>
    </source>
</reference>
<evidence type="ECO:0000256" key="5">
    <source>
        <dbReference type="ARBA" id="ARBA00022840"/>
    </source>
</evidence>
<feature type="compositionally biased region" description="Basic and acidic residues" evidence="9">
    <location>
        <begin position="173"/>
        <end position="187"/>
    </location>
</feature>
<dbReference type="GO" id="GO:0016301">
    <property type="term" value="F:kinase activity"/>
    <property type="evidence" value="ECO:0007669"/>
    <property type="project" value="UniProtKB-KW"/>
</dbReference>
<accession>A0ABX6BZ15</accession>
<dbReference type="EC" id="2.7.4.25" evidence="8"/>
<protein>
    <recommendedName>
        <fullName evidence="8">Cytidylate kinase</fullName>
        <shortName evidence="8">CK</shortName>
        <ecNumber evidence="8">2.7.4.25</ecNumber>
    </recommendedName>
    <alternativeName>
        <fullName evidence="8">Cytidine monophosphate kinase</fullName>
        <shortName evidence="8">CMP kinase</shortName>
    </alternativeName>
</protein>
<evidence type="ECO:0000256" key="8">
    <source>
        <dbReference type="HAMAP-Rule" id="MF_00238"/>
    </source>
</evidence>
<evidence type="ECO:0000256" key="9">
    <source>
        <dbReference type="SAM" id="MobiDB-lite"/>
    </source>
</evidence>
<organism evidence="11 12">
    <name type="scientific">Tepidiforma bonchosmolovskayae</name>
    <dbReference type="NCBI Taxonomy" id="2601677"/>
    <lineage>
        <taxon>Bacteria</taxon>
        <taxon>Bacillati</taxon>
        <taxon>Chloroflexota</taxon>
        <taxon>Tepidiformia</taxon>
        <taxon>Tepidiformales</taxon>
        <taxon>Tepidiformaceae</taxon>
        <taxon>Tepidiforma</taxon>
    </lineage>
</organism>
<comment type="catalytic activity">
    <reaction evidence="7 8">
        <text>CMP + ATP = CDP + ADP</text>
        <dbReference type="Rhea" id="RHEA:11600"/>
        <dbReference type="ChEBI" id="CHEBI:30616"/>
        <dbReference type="ChEBI" id="CHEBI:58069"/>
        <dbReference type="ChEBI" id="CHEBI:60377"/>
        <dbReference type="ChEBI" id="CHEBI:456216"/>
        <dbReference type="EC" id="2.7.4.25"/>
    </reaction>
</comment>
<feature type="domain" description="Cytidylate kinase" evidence="10">
    <location>
        <begin position="11"/>
        <end position="219"/>
    </location>
</feature>
<evidence type="ECO:0000256" key="4">
    <source>
        <dbReference type="ARBA" id="ARBA00022777"/>
    </source>
</evidence>
<evidence type="ECO:0000313" key="11">
    <source>
        <dbReference type="EMBL" id="QFG02236.1"/>
    </source>
</evidence>
<feature type="binding site" evidence="8">
    <location>
        <begin position="15"/>
        <end position="23"/>
    </location>
    <ligand>
        <name>ATP</name>
        <dbReference type="ChEBI" id="CHEBI:30616"/>
    </ligand>
</feature>
<keyword evidence="2 8" id="KW-0808">Transferase</keyword>
<evidence type="ECO:0000259" key="10">
    <source>
        <dbReference type="Pfam" id="PF02224"/>
    </source>
</evidence>
<dbReference type="Gene3D" id="3.40.50.300">
    <property type="entry name" value="P-loop containing nucleotide triphosphate hydrolases"/>
    <property type="match status" value="1"/>
</dbReference>
<dbReference type="NCBIfam" id="TIGR00017">
    <property type="entry name" value="cmk"/>
    <property type="match status" value="1"/>
</dbReference>
<evidence type="ECO:0000256" key="2">
    <source>
        <dbReference type="ARBA" id="ARBA00022679"/>
    </source>
</evidence>
<dbReference type="InterPro" id="IPR027417">
    <property type="entry name" value="P-loop_NTPase"/>
</dbReference>
<keyword evidence="12" id="KW-1185">Reference proteome</keyword>
<dbReference type="PANTHER" id="PTHR21299">
    <property type="entry name" value="CYTIDYLATE KINASE/PANTOATE-BETA-ALANINE LIGASE"/>
    <property type="match status" value="1"/>
</dbReference>
<proteinExistence type="inferred from homology"/>
<keyword evidence="3 8" id="KW-0547">Nucleotide-binding</keyword>
<keyword evidence="8" id="KW-0963">Cytoplasm</keyword>
<dbReference type="EMBL" id="CP042829">
    <property type="protein sequence ID" value="QFG02236.1"/>
    <property type="molecule type" value="Genomic_DNA"/>
</dbReference>
<gene>
    <name evidence="8" type="primary">cmk</name>
    <name evidence="11" type="ORF">Tbon_02660</name>
</gene>
<dbReference type="HAMAP" id="MF_00238">
    <property type="entry name" value="Cytidyl_kinase_type1"/>
    <property type="match status" value="1"/>
</dbReference>
<name>A0ABX6BZ15_9CHLR</name>
<dbReference type="SUPFAM" id="SSF52540">
    <property type="entry name" value="P-loop containing nucleoside triphosphate hydrolases"/>
    <property type="match status" value="1"/>
</dbReference>
<feature type="region of interest" description="Disordered" evidence="9">
    <location>
        <begin position="159"/>
        <end position="191"/>
    </location>
</feature>
<keyword evidence="4 8" id="KW-0418">Kinase</keyword>
<reference evidence="11 12" key="2">
    <citation type="submission" date="2019-10" db="EMBL/GenBank/DDBJ databases">
        <title>Thermopilla bonchosmolovskayae gen. nov., sp. nov., a moderately thermophilic Chloroflexi bacterium from a Chukotka hot spring (Arctic, Russia), representing a novel classis Thermopillaia, which include previously uncultivated lineage OLB14.</title>
        <authorList>
            <person name="Kochetkova T.V."/>
            <person name="Zayulina K.S."/>
            <person name="Zhigarkov V.S."/>
            <person name="Minaev N.V."/>
            <person name="Novikov A."/>
            <person name="Toshchakov S.V."/>
            <person name="Elcheninov A.G."/>
            <person name="Kublanov I.V."/>
        </authorList>
    </citation>
    <scope>NUCLEOTIDE SEQUENCE [LARGE SCALE GENOMIC DNA]</scope>
    <source>
        <strain evidence="11 12">3753O</strain>
    </source>
</reference>
<dbReference type="Proteomes" id="UP000326331">
    <property type="component" value="Chromosome"/>
</dbReference>
<evidence type="ECO:0000256" key="7">
    <source>
        <dbReference type="ARBA" id="ARBA00048478"/>
    </source>
</evidence>
<dbReference type="Pfam" id="PF02224">
    <property type="entry name" value="Cytidylate_kin"/>
    <property type="match status" value="1"/>
</dbReference>
<evidence type="ECO:0000256" key="1">
    <source>
        <dbReference type="ARBA" id="ARBA00009427"/>
    </source>
</evidence>
<dbReference type="CDD" id="cd02020">
    <property type="entry name" value="CMPK"/>
    <property type="match status" value="1"/>
</dbReference>
<evidence type="ECO:0000313" key="12">
    <source>
        <dbReference type="Proteomes" id="UP000326331"/>
    </source>
</evidence>
<keyword evidence="5 8" id="KW-0067">ATP-binding</keyword>
<evidence type="ECO:0000256" key="6">
    <source>
        <dbReference type="ARBA" id="ARBA00047615"/>
    </source>
</evidence>